<gene>
    <name evidence="1" type="ORF">PAAG_07122</name>
</gene>
<dbReference type="STRING" id="502779.C1H8N1"/>
<dbReference type="AlphaFoldDB" id="C1H8N1"/>
<reference evidence="1 2" key="1">
    <citation type="journal article" date="2011" name="PLoS Genet.">
        <title>Comparative genomic analysis of human fungal pathogens causing paracoccidioidomycosis.</title>
        <authorList>
            <person name="Desjardins C.A."/>
            <person name="Champion M.D."/>
            <person name="Holder J.W."/>
            <person name="Muszewska A."/>
            <person name="Goldberg J."/>
            <person name="Bailao A.M."/>
            <person name="Brigido M.M."/>
            <person name="Ferreira M.E."/>
            <person name="Garcia A.M."/>
            <person name="Grynberg M."/>
            <person name="Gujja S."/>
            <person name="Heiman D.I."/>
            <person name="Henn M.R."/>
            <person name="Kodira C.D."/>
            <person name="Leon-Narvaez H."/>
            <person name="Longo L.V."/>
            <person name="Ma L.J."/>
            <person name="Malavazi I."/>
            <person name="Matsuo A.L."/>
            <person name="Morais F.V."/>
            <person name="Pereira M."/>
            <person name="Rodriguez-Brito S."/>
            <person name="Sakthikumar S."/>
            <person name="Salem-Izacc S.M."/>
            <person name="Sykes S.M."/>
            <person name="Teixeira M.M."/>
            <person name="Vallejo M.C."/>
            <person name="Walter M.E."/>
            <person name="Yandava C."/>
            <person name="Young S."/>
            <person name="Zeng Q."/>
            <person name="Zucker J."/>
            <person name="Felipe M.S."/>
            <person name="Goldman G.H."/>
            <person name="Haas B.J."/>
            <person name="McEwen J.G."/>
            <person name="Nino-Vega G."/>
            <person name="Puccia R."/>
            <person name="San-Blas G."/>
            <person name="Soares C.M."/>
            <person name="Birren B.W."/>
            <person name="Cuomo C.A."/>
        </authorList>
    </citation>
    <scope>NUCLEOTIDE SEQUENCE [LARGE SCALE GENOMIC DNA]</scope>
    <source>
        <strain evidence="2">ATCC MYA-826 / Pb01</strain>
    </source>
</reference>
<evidence type="ECO:0000313" key="2">
    <source>
        <dbReference type="Proteomes" id="UP000002059"/>
    </source>
</evidence>
<evidence type="ECO:0000313" key="1">
    <source>
        <dbReference type="EMBL" id="EEH36704.2"/>
    </source>
</evidence>
<accession>C1H8N1</accession>
<dbReference type="KEGG" id="pbl:PAAG_07122"/>
<dbReference type="GeneID" id="9094116"/>
<dbReference type="Proteomes" id="UP000002059">
    <property type="component" value="Partially assembled WGS sequence"/>
</dbReference>
<dbReference type="OrthoDB" id="3549294at2759"/>
<dbReference type="HOGENOM" id="CLU_831835_0_0_1"/>
<organism evidence="1 2">
    <name type="scientific">Paracoccidioides lutzii (strain ATCC MYA-826 / Pb01)</name>
    <name type="common">Paracoccidioides brasiliensis</name>
    <dbReference type="NCBI Taxonomy" id="502779"/>
    <lineage>
        <taxon>Eukaryota</taxon>
        <taxon>Fungi</taxon>
        <taxon>Dikarya</taxon>
        <taxon>Ascomycota</taxon>
        <taxon>Pezizomycotina</taxon>
        <taxon>Eurotiomycetes</taxon>
        <taxon>Eurotiomycetidae</taxon>
        <taxon>Onygenales</taxon>
        <taxon>Ajellomycetaceae</taxon>
        <taxon>Paracoccidioides</taxon>
    </lineage>
</organism>
<protein>
    <submittedName>
        <fullName evidence="1">Uncharacterized protein</fullName>
    </submittedName>
</protein>
<proteinExistence type="predicted"/>
<dbReference type="VEuPathDB" id="FungiDB:PAAG_07122"/>
<name>C1H8N1_PARBA</name>
<keyword evidence="2" id="KW-1185">Reference proteome</keyword>
<dbReference type="EMBL" id="KN294013">
    <property type="protein sequence ID" value="EEH36704.2"/>
    <property type="molecule type" value="Genomic_DNA"/>
</dbReference>
<dbReference type="RefSeq" id="XP_002790886.2">
    <property type="nucleotide sequence ID" value="XM_002790840.2"/>
</dbReference>
<dbReference type="eggNOG" id="ENOG502SIZE">
    <property type="taxonomic scope" value="Eukaryota"/>
</dbReference>
<dbReference type="OMA" id="SADHECH"/>
<sequence>MALPTLEILLTMEDAVRPSAEKLTEVYDKGYCTWLNLFLHATQEPRLPQAGFQIQSSILHQPYFPRHLDLKHNYGNLSVTGTSIWEVSQEPCKIPALEKQIPPLEKQLDIPILIPGPTHLTLSSCSDPRYHNWFKGEESHLSVLILAWSYILSARWADLMPWSPVLEYTDSQAQWKDDQPADRDSVMVEIGNVDNSEARWWAAILAPGEGWQAYISSGKDKFRSPWSITFDSSSRFTLSHYKCCPALLSRAVPFETAICLLSDYCELHDVVDQSHAALSAVLFLPYLHGMGKDVFLPRPRFFCGTQLKSVSQPGVQPNRVCLQINHGLDRLQEP</sequence>